<dbReference type="RefSeq" id="WP_091546253.1">
    <property type="nucleotide sequence ID" value="NZ_FMUS01000028.1"/>
</dbReference>
<evidence type="ECO:0000256" key="4">
    <source>
        <dbReference type="ARBA" id="ARBA00022801"/>
    </source>
</evidence>
<dbReference type="STRING" id="1120976.SAMN03080606_03562"/>
<keyword evidence="8" id="KW-1185">Reference proteome</keyword>
<feature type="binding site" evidence="5">
    <location>
        <position position="146"/>
    </location>
    <ligand>
        <name>Zn(2+)</name>
        <dbReference type="ChEBI" id="CHEBI:29105"/>
    </ligand>
</feature>
<keyword evidence="5" id="KW-0547">Nucleotide-binding</keyword>
<feature type="domain" description="GTP cyclohydrolase I" evidence="6">
    <location>
        <begin position="8"/>
        <end position="182"/>
    </location>
</feature>
<dbReference type="Proteomes" id="UP000198636">
    <property type="component" value="Unassembled WGS sequence"/>
</dbReference>
<keyword evidence="5" id="KW-0862">Zinc</keyword>
<dbReference type="GO" id="GO:0005525">
    <property type="term" value="F:GTP binding"/>
    <property type="evidence" value="ECO:0007669"/>
    <property type="project" value="UniProtKB-KW"/>
</dbReference>
<comment type="similarity">
    <text evidence="5">Belongs to the GTP cyclohydrolase I family.</text>
</comment>
<dbReference type="OrthoDB" id="9801207at2"/>
<gene>
    <name evidence="5" type="primary">folE</name>
    <name evidence="7" type="ORF">SAMN03080606_03562</name>
</gene>
<evidence type="ECO:0000256" key="2">
    <source>
        <dbReference type="ARBA" id="ARBA00005080"/>
    </source>
</evidence>
<evidence type="ECO:0000313" key="7">
    <source>
        <dbReference type="EMBL" id="SCZ01193.1"/>
    </source>
</evidence>
<dbReference type="PANTHER" id="PTHR11109:SF7">
    <property type="entry name" value="GTP CYCLOHYDROLASE 1"/>
    <property type="match status" value="1"/>
</dbReference>
<dbReference type="PANTHER" id="PTHR11109">
    <property type="entry name" value="GTP CYCLOHYDROLASE I"/>
    <property type="match status" value="1"/>
</dbReference>
<feature type="binding site" evidence="5">
    <location>
        <position position="78"/>
    </location>
    <ligand>
        <name>Zn(2+)</name>
        <dbReference type="ChEBI" id="CHEBI:29105"/>
    </ligand>
</feature>
<dbReference type="NCBIfam" id="NF006826">
    <property type="entry name" value="PRK09347.1-3"/>
    <property type="match status" value="1"/>
</dbReference>
<dbReference type="InterPro" id="IPR018234">
    <property type="entry name" value="GTP_CycHdrlase_I_CS"/>
</dbReference>
<dbReference type="Pfam" id="PF01227">
    <property type="entry name" value="GTP_cyclohydroI"/>
    <property type="match status" value="1"/>
</dbReference>
<organism evidence="7 8">
    <name type="scientific">Alkaliphilus peptidifermentans DSM 18978</name>
    <dbReference type="NCBI Taxonomy" id="1120976"/>
    <lineage>
        <taxon>Bacteria</taxon>
        <taxon>Bacillati</taxon>
        <taxon>Bacillota</taxon>
        <taxon>Clostridia</taxon>
        <taxon>Peptostreptococcales</taxon>
        <taxon>Natronincolaceae</taxon>
        <taxon>Alkaliphilus</taxon>
    </lineage>
</organism>
<dbReference type="PROSITE" id="PS00859">
    <property type="entry name" value="GTP_CYCLOHYDROL_1_1"/>
    <property type="match status" value="1"/>
</dbReference>
<dbReference type="Gene3D" id="1.10.286.10">
    <property type="match status" value="1"/>
</dbReference>
<dbReference type="InterPro" id="IPR043134">
    <property type="entry name" value="GTP-CH-I_N"/>
</dbReference>
<comment type="subunit">
    <text evidence="5">Homopolymer.</text>
</comment>
<dbReference type="PROSITE" id="PS00860">
    <property type="entry name" value="GTP_CYCLOHYDROL_1_2"/>
    <property type="match status" value="1"/>
</dbReference>
<evidence type="ECO:0000313" key="8">
    <source>
        <dbReference type="Proteomes" id="UP000198636"/>
    </source>
</evidence>
<keyword evidence="5" id="KW-0342">GTP-binding</keyword>
<dbReference type="GO" id="GO:0005737">
    <property type="term" value="C:cytoplasm"/>
    <property type="evidence" value="ECO:0007669"/>
    <property type="project" value="TreeGrafter"/>
</dbReference>
<dbReference type="GO" id="GO:0006729">
    <property type="term" value="P:tetrahydrobiopterin biosynthetic process"/>
    <property type="evidence" value="ECO:0007669"/>
    <property type="project" value="TreeGrafter"/>
</dbReference>
<dbReference type="InterPro" id="IPR043133">
    <property type="entry name" value="GTP-CH-I_C/QueF"/>
</dbReference>
<dbReference type="FunFam" id="3.30.1130.10:FF:000001">
    <property type="entry name" value="GTP cyclohydrolase 1"/>
    <property type="match status" value="1"/>
</dbReference>
<sequence>MNEGRVMEAIKIILEEIGEDPNREGLKETPKRVMNLFKEIYGHTGINPNEELNTVFSEEHDEMVVVKDIPFHSTCEHHLIPFFGKVHIGYIPNGKIVGLSKLHRLVENTSRRLQVQERMTTMISKAIVDKLSPKGVIVVVNAEHLCISMRGIKKLGSITTTFSSEGVFKNDINLKNDFYHAIKL</sequence>
<evidence type="ECO:0000256" key="1">
    <source>
        <dbReference type="ARBA" id="ARBA00001052"/>
    </source>
</evidence>
<dbReference type="SUPFAM" id="SSF55620">
    <property type="entry name" value="Tetrahydrobiopterin biosynthesis enzymes-like"/>
    <property type="match status" value="1"/>
</dbReference>
<accession>A0A1G5KKL1</accession>
<proteinExistence type="inferred from homology"/>
<dbReference type="GO" id="GO:0046654">
    <property type="term" value="P:tetrahydrofolate biosynthetic process"/>
    <property type="evidence" value="ECO:0007669"/>
    <property type="project" value="UniProtKB-UniRule"/>
</dbReference>
<dbReference type="GO" id="GO:0008270">
    <property type="term" value="F:zinc ion binding"/>
    <property type="evidence" value="ECO:0007669"/>
    <property type="project" value="UniProtKB-UniRule"/>
</dbReference>
<evidence type="ECO:0000256" key="3">
    <source>
        <dbReference type="ARBA" id="ARBA00022563"/>
    </source>
</evidence>
<dbReference type="GO" id="GO:0006730">
    <property type="term" value="P:one-carbon metabolic process"/>
    <property type="evidence" value="ECO:0007669"/>
    <property type="project" value="UniProtKB-UniRule"/>
</dbReference>
<dbReference type="InterPro" id="IPR020602">
    <property type="entry name" value="GTP_CycHdrlase_I_dom"/>
</dbReference>
<evidence type="ECO:0000259" key="6">
    <source>
        <dbReference type="Pfam" id="PF01227"/>
    </source>
</evidence>
<keyword evidence="3 5" id="KW-0554">One-carbon metabolism</keyword>
<reference evidence="7 8" key="1">
    <citation type="submission" date="2016-10" db="EMBL/GenBank/DDBJ databases">
        <authorList>
            <person name="de Groot N.N."/>
        </authorList>
    </citation>
    <scope>NUCLEOTIDE SEQUENCE [LARGE SCALE GENOMIC DNA]</scope>
    <source>
        <strain evidence="7 8">DSM 18978</strain>
    </source>
</reference>
<dbReference type="HAMAP" id="MF_00223">
    <property type="entry name" value="FolE"/>
    <property type="match status" value="1"/>
</dbReference>
<keyword evidence="5" id="KW-0479">Metal-binding</keyword>
<dbReference type="EC" id="3.5.4.16" evidence="5"/>
<dbReference type="EMBL" id="FMUS01000028">
    <property type="protein sequence ID" value="SCZ01193.1"/>
    <property type="molecule type" value="Genomic_DNA"/>
</dbReference>
<dbReference type="Gene3D" id="3.30.1130.10">
    <property type="match status" value="1"/>
</dbReference>
<dbReference type="AlphaFoldDB" id="A0A1G5KKL1"/>
<keyword evidence="4 5" id="KW-0378">Hydrolase</keyword>
<dbReference type="GO" id="GO:0003934">
    <property type="term" value="F:GTP cyclohydrolase I activity"/>
    <property type="evidence" value="ECO:0007669"/>
    <property type="project" value="UniProtKB-UniRule"/>
</dbReference>
<name>A0A1G5KKL1_9FIRM</name>
<dbReference type="NCBIfam" id="TIGR00063">
    <property type="entry name" value="folE"/>
    <property type="match status" value="1"/>
</dbReference>
<evidence type="ECO:0000256" key="5">
    <source>
        <dbReference type="HAMAP-Rule" id="MF_00223"/>
    </source>
</evidence>
<comment type="catalytic activity">
    <reaction evidence="1 5">
        <text>GTP + H2O = 7,8-dihydroneopterin 3'-triphosphate + formate + H(+)</text>
        <dbReference type="Rhea" id="RHEA:17473"/>
        <dbReference type="ChEBI" id="CHEBI:15377"/>
        <dbReference type="ChEBI" id="CHEBI:15378"/>
        <dbReference type="ChEBI" id="CHEBI:15740"/>
        <dbReference type="ChEBI" id="CHEBI:37565"/>
        <dbReference type="ChEBI" id="CHEBI:58462"/>
        <dbReference type="EC" id="3.5.4.16"/>
    </reaction>
</comment>
<dbReference type="InterPro" id="IPR001474">
    <property type="entry name" value="GTP_CycHdrlase_I"/>
</dbReference>
<protein>
    <recommendedName>
        <fullName evidence="5">GTP cyclohydrolase 1</fullName>
        <ecNumber evidence="5">3.5.4.16</ecNumber>
    </recommendedName>
    <alternativeName>
        <fullName evidence="5">GTP cyclohydrolase I</fullName>
        <shortName evidence="5">GTP-CH-I</shortName>
    </alternativeName>
</protein>
<feature type="binding site" evidence="5">
    <location>
        <position position="75"/>
    </location>
    <ligand>
        <name>Zn(2+)</name>
        <dbReference type="ChEBI" id="CHEBI:29105"/>
    </ligand>
</feature>
<comment type="pathway">
    <text evidence="2 5">Cofactor biosynthesis; 7,8-dihydroneopterin triphosphate biosynthesis; 7,8-dihydroneopterin triphosphate from GTP: step 1/1.</text>
</comment>
<dbReference type="NCBIfam" id="NF006825">
    <property type="entry name" value="PRK09347.1-2"/>
    <property type="match status" value="1"/>
</dbReference>
<dbReference type="UniPathway" id="UPA00848">
    <property type="reaction ID" value="UER00151"/>
</dbReference>